<evidence type="ECO:0000313" key="2">
    <source>
        <dbReference type="Proteomes" id="UP000039865"/>
    </source>
</evidence>
<keyword evidence="2" id="KW-1185">Reference proteome</keyword>
<dbReference type="AlphaFoldDB" id="A0A078AEU1"/>
<sequence length="390" mass="45876">MAQRYTQQIQQNRVAQDLFQTIMETLAKDKRAAHRLTQEVVQLIPESKDRQIYKLIYPFVYHSCFPQATFLIKQHVIKPALDDKFRLFKSPNQYSMLLMSYGKEFFIDQQKQAQEENQDQAQVKNDDQQEQRQHRRFSLYRSLQDEIKHNPEHLEYIRNIEAEDAEKLIFLLYTMVLNNSRYFEQIDILLESLKRIVTESLLLELPSNRSGTIVKILSVFMPQSQVQGLEDLEKMSRQIFISQNKKKTFNNEGGETGQTVSKENLFVRDALKEILGSENDFKEELFLEDALLQPDFYIPSAKLCIEINGRNKFYPFTQKYNNFTGLKHKMILQNGHNVMYLNSWKLEGMINNPDGKTNLKELLTKTLHTYQNKVSQQESGGEIPLTQNQE</sequence>
<name>A0A078AEU1_STYLE</name>
<dbReference type="InParanoid" id="A0A078AEU1"/>
<evidence type="ECO:0000313" key="1">
    <source>
        <dbReference type="EMBL" id="CDW79398.1"/>
    </source>
</evidence>
<dbReference type="Proteomes" id="UP000039865">
    <property type="component" value="Unassembled WGS sequence"/>
</dbReference>
<evidence type="ECO:0008006" key="3">
    <source>
        <dbReference type="Google" id="ProtNLM"/>
    </source>
</evidence>
<reference evidence="1 2" key="1">
    <citation type="submission" date="2014-06" db="EMBL/GenBank/DDBJ databases">
        <authorList>
            <person name="Swart Estienne"/>
        </authorList>
    </citation>
    <scope>NUCLEOTIDE SEQUENCE [LARGE SCALE GENOMIC DNA]</scope>
    <source>
        <strain evidence="1 2">130c</strain>
    </source>
</reference>
<accession>A0A078AEU1</accession>
<organism evidence="1 2">
    <name type="scientific">Stylonychia lemnae</name>
    <name type="common">Ciliate</name>
    <dbReference type="NCBI Taxonomy" id="5949"/>
    <lineage>
        <taxon>Eukaryota</taxon>
        <taxon>Sar</taxon>
        <taxon>Alveolata</taxon>
        <taxon>Ciliophora</taxon>
        <taxon>Intramacronucleata</taxon>
        <taxon>Spirotrichea</taxon>
        <taxon>Stichotrichia</taxon>
        <taxon>Sporadotrichida</taxon>
        <taxon>Oxytrichidae</taxon>
        <taxon>Stylonychinae</taxon>
        <taxon>Stylonychia</taxon>
    </lineage>
</organism>
<protein>
    <recommendedName>
        <fullName evidence="3">RAP domain-containing protein</fullName>
    </recommendedName>
</protein>
<proteinExistence type="predicted"/>
<gene>
    <name evidence="1" type="primary">Contig7244.g7748</name>
    <name evidence="1" type="ORF">STYLEM_8386</name>
</gene>
<dbReference type="EMBL" id="CCKQ01007959">
    <property type="protein sequence ID" value="CDW79398.1"/>
    <property type="molecule type" value="Genomic_DNA"/>
</dbReference>